<sequence>MIAPPPAPGSSLAYGRAHFLGGLGARTAPVPRTVPVAAPAGLAAEPPLWPVPAPRPACRT</sequence>
<organism evidence="1 2">
    <name type="scientific">Streptomyces hygroscopicus</name>
    <dbReference type="NCBI Taxonomy" id="1912"/>
    <lineage>
        <taxon>Bacteria</taxon>
        <taxon>Bacillati</taxon>
        <taxon>Actinomycetota</taxon>
        <taxon>Actinomycetes</taxon>
        <taxon>Kitasatosporales</taxon>
        <taxon>Streptomycetaceae</taxon>
        <taxon>Streptomyces</taxon>
        <taxon>Streptomyces violaceusniger group</taxon>
    </lineage>
</organism>
<reference evidence="1" key="1">
    <citation type="submission" date="2024-05" db="EMBL/GenBank/DDBJ databases">
        <title>Whole genome shotgun sequence of Streptomyces hygroscopicus NBRC 113678.</title>
        <authorList>
            <person name="Komaki H."/>
            <person name="Tamura T."/>
        </authorList>
    </citation>
    <scope>NUCLEOTIDE SEQUENCE</scope>
    <source>
        <strain evidence="1">N11-34</strain>
    </source>
</reference>
<accession>A0ABQ3U8K9</accession>
<protein>
    <submittedName>
        <fullName evidence="1">Uncharacterized protein</fullName>
    </submittedName>
</protein>
<name>A0ABQ3U8K9_STRHY</name>
<comment type="caution">
    <text evidence="1">The sequence shown here is derived from an EMBL/GenBank/DDBJ whole genome shotgun (WGS) entry which is preliminary data.</text>
</comment>
<dbReference type="Proteomes" id="UP001054854">
    <property type="component" value="Unassembled WGS sequence"/>
</dbReference>
<gene>
    <name evidence="1" type="ORF">TPA0910_63750</name>
</gene>
<evidence type="ECO:0000313" key="1">
    <source>
        <dbReference type="EMBL" id="GHJ31942.1"/>
    </source>
</evidence>
<keyword evidence="2" id="KW-1185">Reference proteome</keyword>
<proteinExistence type="predicted"/>
<dbReference type="EMBL" id="BNEK01000005">
    <property type="protein sequence ID" value="GHJ31942.1"/>
    <property type="molecule type" value="Genomic_DNA"/>
</dbReference>
<evidence type="ECO:0000313" key="2">
    <source>
        <dbReference type="Proteomes" id="UP001054854"/>
    </source>
</evidence>